<name>A0A2P5FQV3_TREOI</name>
<dbReference type="InParanoid" id="A0A2P5FQV3"/>
<gene>
    <name evidence="1" type="ORF">TorRG33x02_039610</name>
</gene>
<dbReference type="EMBL" id="JXTC01000014">
    <property type="protein sequence ID" value="POO00183.1"/>
    <property type="molecule type" value="Genomic_DNA"/>
</dbReference>
<comment type="caution">
    <text evidence="1">The sequence shown here is derived from an EMBL/GenBank/DDBJ whole genome shotgun (WGS) entry which is preliminary data.</text>
</comment>
<sequence length="51" mass="6103">MQTVHLRKYFQRVDTNIGCVDTNIGCWLLYCQSVQHFLRHWADSLIENFCV</sequence>
<keyword evidence="2" id="KW-1185">Reference proteome</keyword>
<reference evidence="2" key="1">
    <citation type="submission" date="2016-06" db="EMBL/GenBank/DDBJ databases">
        <title>Parallel loss of symbiosis genes in relatives of nitrogen-fixing non-legume Parasponia.</title>
        <authorList>
            <person name="Van Velzen R."/>
            <person name="Holmer R."/>
            <person name="Bu F."/>
            <person name="Rutten L."/>
            <person name="Van Zeijl A."/>
            <person name="Liu W."/>
            <person name="Santuari L."/>
            <person name="Cao Q."/>
            <person name="Sharma T."/>
            <person name="Shen D."/>
            <person name="Roswanjaya Y."/>
            <person name="Wardhani T."/>
            <person name="Kalhor M.S."/>
            <person name="Jansen J."/>
            <person name="Van den Hoogen J."/>
            <person name="Gungor B."/>
            <person name="Hartog M."/>
            <person name="Hontelez J."/>
            <person name="Verver J."/>
            <person name="Yang W.-C."/>
            <person name="Schijlen E."/>
            <person name="Repin R."/>
            <person name="Schilthuizen M."/>
            <person name="Schranz E."/>
            <person name="Heidstra R."/>
            <person name="Miyata K."/>
            <person name="Fedorova E."/>
            <person name="Kohlen W."/>
            <person name="Bisseling T."/>
            <person name="Smit S."/>
            <person name="Geurts R."/>
        </authorList>
    </citation>
    <scope>NUCLEOTIDE SEQUENCE [LARGE SCALE GENOMIC DNA]</scope>
    <source>
        <strain evidence="2">cv. RG33-2</strain>
    </source>
</reference>
<accession>A0A2P5FQV3</accession>
<protein>
    <submittedName>
        <fullName evidence="1">Uncharacterized protein</fullName>
    </submittedName>
</protein>
<evidence type="ECO:0000313" key="2">
    <source>
        <dbReference type="Proteomes" id="UP000237000"/>
    </source>
</evidence>
<evidence type="ECO:0000313" key="1">
    <source>
        <dbReference type="EMBL" id="POO00183.1"/>
    </source>
</evidence>
<organism evidence="1 2">
    <name type="scientific">Trema orientale</name>
    <name type="common">Charcoal tree</name>
    <name type="synonym">Celtis orientalis</name>
    <dbReference type="NCBI Taxonomy" id="63057"/>
    <lineage>
        <taxon>Eukaryota</taxon>
        <taxon>Viridiplantae</taxon>
        <taxon>Streptophyta</taxon>
        <taxon>Embryophyta</taxon>
        <taxon>Tracheophyta</taxon>
        <taxon>Spermatophyta</taxon>
        <taxon>Magnoliopsida</taxon>
        <taxon>eudicotyledons</taxon>
        <taxon>Gunneridae</taxon>
        <taxon>Pentapetalae</taxon>
        <taxon>rosids</taxon>
        <taxon>fabids</taxon>
        <taxon>Rosales</taxon>
        <taxon>Cannabaceae</taxon>
        <taxon>Trema</taxon>
    </lineage>
</organism>
<dbReference type="OrthoDB" id="10404000at2759"/>
<dbReference type="AlphaFoldDB" id="A0A2P5FQV3"/>
<proteinExistence type="predicted"/>
<dbReference type="Proteomes" id="UP000237000">
    <property type="component" value="Unassembled WGS sequence"/>
</dbReference>